<evidence type="ECO:0000313" key="1">
    <source>
        <dbReference type="EMBL" id="KAK2161709.1"/>
    </source>
</evidence>
<accession>A0AAD9NC20</accession>
<dbReference type="InterPro" id="IPR028260">
    <property type="entry name" value="FAM177"/>
</dbReference>
<dbReference type="PANTHER" id="PTHR31206">
    <property type="entry name" value="LP10445P"/>
    <property type="match status" value="1"/>
</dbReference>
<proteinExistence type="predicted"/>
<protein>
    <recommendedName>
        <fullName evidence="3">Protein FAM177A1</fullName>
    </recommendedName>
</protein>
<dbReference type="AlphaFoldDB" id="A0AAD9NC20"/>
<reference evidence="1" key="1">
    <citation type="journal article" date="2023" name="Mol. Biol. Evol.">
        <title>Third-Generation Sequencing Reveals the Adaptive Role of the Epigenome in Three Deep-Sea Polychaetes.</title>
        <authorList>
            <person name="Perez M."/>
            <person name="Aroh O."/>
            <person name="Sun Y."/>
            <person name="Lan Y."/>
            <person name="Juniper S.K."/>
            <person name="Young C.R."/>
            <person name="Angers B."/>
            <person name="Qian P.Y."/>
        </authorList>
    </citation>
    <scope>NUCLEOTIDE SEQUENCE</scope>
    <source>
        <strain evidence="1">P08H-3</strain>
    </source>
</reference>
<name>A0AAD9NC20_9ANNE</name>
<dbReference type="Pfam" id="PF14774">
    <property type="entry name" value="FAM177"/>
    <property type="match status" value="1"/>
</dbReference>
<comment type="caution">
    <text evidence="1">The sequence shown here is derived from an EMBL/GenBank/DDBJ whole genome shotgun (WGS) entry which is preliminary data.</text>
</comment>
<sequence length="160" mass="18306">MLLAHCLEVVSDESNVRDPENPPKKKKVPRRILHFSDGILEEYSTDEEFDEGNSVSPVDPKTLPWLPWIWYYVATAAASTLYVADTCGEKLAWFFGITSPKYQYAIDEYNKMKAEDEAEIKVIGEKRQNRELETLSSTEAALDNVPEIAIVDKTETERKF</sequence>
<gene>
    <name evidence="1" type="ORF">LSH36_111g05018</name>
</gene>
<evidence type="ECO:0000313" key="2">
    <source>
        <dbReference type="Proteomes" id="UP001208570"/>
    </source>
</evidence>
<keyword evidence="2" id="KW-1185">Reference proteome</keyword>
<evidence type="ECO:0008006" key="3">
    <source>
        <dbReference type="Google" id="ProtNLM"/>
    </source>
</evidence>
<dbReference type="Proteomes" id="UP001208570">
    <property type="component" value="Unassembled WGS sequence"/>
</dbReference>
<dbReference type="EMBL" id="JAODUP010000111">
    <property type="protein sequence ID" value="KAK2161709.1"/>
    <property type="molecule type" value="Genomic_DNA"/>
</dbReference>
<dbReference type="PANTHER" id="PTHR31206:SF1">
    <property type="entry name" value="LP10445P"/>
    <property type="match status" value="1"/>
</dbReference>
<organism evidence="1 2">
    <name type="scientific">Paralvinella palmiformis</name>
    <dbReference type="NCBI Taxonomy" id="53620"/>
    <lineage>
        <taxon>Eukaryota</taxon>
        <taxon>Metazoa</taxon>
        <taxon>Spiralia</taxon>
        <taxon>Lophotrochozoa</taxon>
        <taxon>Annelida</taxon>
        <taxon>Polychaeta</taxon>
        <taxon>Sedentaria</taxon>
        <taxon>Canalipalpata</taxon>
        <taxon>Terebellida</taxon>
        <taxon>Terebelliformia</taxon>
        <taxon>Alvinellidae</taxon>
        <taxon>Paralvinella</taxon>
    </lineage>
</organism>